<dbReference type="InterPro" id="IPR053154">
    <property type="entry name" value="c-di-AMP_regulator"/>
</dbReference>
<dbReference type="Gene3D" id="2.170.120.30">
    <property type="match status" value="2"/>
</dbReference>
<sequence>MDKLIDNPWVMRSIALFLALMLYVSVNIDQTTSSTSQPLGFFGDSPTSDETIVTDIPVVTYFDQDNLVVTGIPETVSVTLEGSTSAITKASKLKDFEVYADLTNLSLGTHNVRLKTKNLANDLTASVNPKVITVTLEEKITKSFTVDVDFLNEDKLEEGYTPDQPIVNPNSINITASKEIIDRIDSVKSTINLEDAKETVTQDARITVYDKDGNALPVEVEPSVVDVTVPIKSPSKALPFKITREGELGAGLSILSLEPDPNEITVYGPLSVLEQLEVIDGVKVDLSKIKEDSIIEIDVPKPDGVNKVVPEKINIKVDVEEQEEKEFSAKVINEVGLSEGKQFDFIDPDSGALDVTIYGAPSIIQDINEDDIELYVNLSDLNDGEHEVDVQVNGPQNITWTLEKKQVKVKISSAS</sequence>
<dbReference type="PANTHER" id="PTHR37804">
    <property type="entry name" value="CDAA REGULATORY PROTEIN CDAR"/>
    <property type="match status" value="1"/>
</dbReference>
<accession>A0A1L3MW94</accession>
<dbReference type="AlphaFoldDB" id="A0A1L3MW94"/>
<name>A0A1L3MW94_9BACI</name>
<keyword evidence="2" id="KW-1185">Reference proteome</keyword>
<evidence type="ECO:0000313" key="1">
    <source>
        <dbReference type="EMBL" id="APH06607.1"/>
    </source>
</evidence>
<dbReference type="Gene3D" id="2.170.120.40">
    <property type="entry name" value="YbbR-like domain"/>
    <property type="match status" value="2"/>
</dbReference>
<dbReference type="STRING" id="1547283.A9C19_18885"/>
<proteinExistence type="predicted"/>
<dbReference type="EMBL" id="CP016020">
    <property type="protein sequence ID" value="APH06607.1"/>
    <property type="molecule type" value="Genomic_DNA"/>
</dbReference>
<reference evidence="1 2" key="1">
    <citation type="journal article" date="2016" name="Sci. Rep.">
        <title>Complete genome sequence and transcriptomic analysis of a novel marine strain Bacillus weihaiensis reveals the mechanism of brown algae degradation.</title>
        <authorList>
            <person name="Zhu Y."/>
            <person name="Chen P."/>
            <person name="Bao Y."/>
            <person name="Men Y."/>
            <person name="Zeng Y."/>
            <person name="Yang J."/>
            <person name="Sun J."/>
            <person name="Sun Y."/>
        </authorList>
    </citation>
    <scope>NUCLEOTIDE SEQUENCE [LARGE SCALE GENOMIC DNA]</scope>
    <source>
        <strain evidence="1 2">Alg07</strain>
    </source>
</reference>
<dbReference type="KEGG" id="bwh:A9C19_18885"/>
<organism evidence="1 2">
    <name type="scientific">Bacillus weihaiensis</name>
    <dbReference type="NCBI Taxonomy" id="1547283"/>
    <lineage>
        <taxon>Bacteria</taxon>
        <taxon>Bacillati</taxon>
        <taxon>Bacillota</taxon>
        <taxon>Bacilli</taxon>
        <taxon>Bacillales</taxon>
        <taxon>Bacillaceae</taxon>
        <taxon>Bacillus</taxon>
    </lineage>
</organism>
<dbReference type="RefSeq" id="WP_072581408.1">
    <property type="nucleotide sequence ID" value="NZ_CP016020.1"/>
</dbReference>
<protein>
    <submittedName>
        <fullName evidence="1">YbbR-like domain-containing protein YbbR</fullName>
    </submittedName>
</protein>
<dbReference type="InterPro" id="IPR012505">
    <property type="entry name" value="YbbR"/>
</dbReference>
<dbReference type="Proteomes" id="UP000181936">
    <property type="component" value="Chromosome"/>
</dbReference>
<evidence type="ECO:0000313" key="2">
    <source>
        <dbReference type="Proteomes" id="UP000181936"/>
    </source>
</evidence>
<dbReference type="Pfam" id="PF07949">
    <property type="entry name" value="YbbR"/>
    <property type="match status" value="4"/>
</dbReference>
<gene>
    <name evidence="1" type="ORF">A9C19_18885</name>
</gene>
<dbReference type="PANTHER" id="PTHR37804:SF1">
    <property type="entry name" value="CDAA REGULATORY PROTEIN CDAR"/>
    <property type="match status" value="1"/>
</dbReference>
<dbReference type="OrthoDB" id="2960905at2"/>